<dbReference type="Pfam" id="PF10134">
    <property type="entry name" value="RPA"/>
    <property type="match status" value="1"/>
</dbReference>
<dbReference type="EMBL" id="CYTV01000017">
    <property type="protein sequence ID" value="CUJ13397.1"/>
    <property type="molecule type" value="Genomic_DNA"/>
</dbReference>
<gene>
    <name evidence="1" type="ORF">ERS370011_03929</name>
</gene>
<dbReference type="Proteomes" id="UP000053096">
    <property type="component" value="Unassembled WGS sequence"/>
</dbReference>
<dbReference type="AlphaFoldDB" id="A0A0J6BQG3"/>
<dbReference type="RefSeq" id="WP_048026658.1">
    <property type="nucleotide sequence ID" value="NZ_CAJGUP010000012.1"/>
</dbReference>
<organism evidence="1 2">
    <name type="scientific">Bordetella pseudohinzii</name>
    <dbReference type="NCBI Taxonomy" id="1331258"/>
    <lineage>
        <taxon>Bacteria</taxon>
        <taxon>Pseudomonadati</taxon>
        <taxon>Pseudomonadota</taxon>
        <taxon>Betaproteobacteria</taxon>
        <taxon>Burkholderiales</taxon>
        <taxon>Alcaligenaceae</taxon>
        <taxon>Bordetella</taxon>
    </lineage>
</organism>
<name>A0A0J6BQG3_9BORD</name>
<accession>A0A0J6BQG3</accession>
<accession>A0A0M7HSV6</accession>
<evidence type="ECO:0000313" key="1">
    <source>
        <dbReference type="EMBL" id="CUJ13397.1"/>
    </source>
</evidence>
<proteinExistence type="predicted"/>
<protein>
    <submittedName>
        <fullName evidence="1">Replication initiator protein A</fullName>
    </submittedName>
</protein>
<dbReference type="InterPro" id="IPR018777">
    <property type="entry name" value="Replication_initiator_prot_A"/>
</dbReference>
<reference evidence="1 2" key="1">
    <citation type="submission" date="2015-09" db="EMBL/GenBank/DDBJ databases">
        <authorList>
            <person name="Jackson K.R."/>
            <person name="Lunt B.L."/>
            <person name="Fisher J.N.B."/>
            <person name="Gardner A.V."/>
            <person name="Bailey M.E."/>
            <person name="Deus L.M."/>
            <person name="Earl A.S."/>
            <person name="Gibby P.D."/>
            <person name="Hartmann K.A."/>
            <person name="Liu J.E."/>
            <person name="Manci A.M."/>
            <person name="Nielsen D.A."/>
            <person name="Solomon M.B."/>
            <person name="Breakwell D.P."/>
            <person name="Burnett S.H."/>
            <person name="Grose J.H."/>
        </authorList>
    </citation>
    <scope>NUCLEOTIDE SEQUENCE [LARGE SCALE GENOMIC DNA]</scope>
    <source>
        <strain evidence="1 2">2789STDY5608636</strain>
    </source>
</reference>
<sequence>MSMEIALLPDPGPADKQGELFVAALPEASIKDDLATMEFPIFSLAKNKDTKIREYKQAGTGKTVRITPSVAGAATVFDKDFLLFIGSQLLEAKKNGLPISRTIKVDTYRFLLHTGKSTGGNAYTSILETLRRLKGTTIETNITTGGIEQTEGFGLLETYTVNRYTSNGKGVLEATVTVSDWLYNAWLHYEVLTLDKQYYSLGQALERRLYELARKHAASKPFWRCDIEKLLAKTGSTQDTRRFRSQVRKIIESDSIPDYHVAIDTSRRPQHVVFYTRDRAKLLETLRAESLFDWFSQLERHSEATLP</sequence>
<evidence type="ECO:0000313" key="2">
    <source>
        <dbReference type="Proteomes" id="UP000053096"/>
    </source>
</evidence>